<dbReference type="GO" id="GO:0003700">
    <property type="term" value="F:DNA-binding transcription factor activity"/>
    <property type="evidence" value="ECO:0007669"/>
    <property type="project" value="InterPro"/>
</dbReference>
<dbReference type="Pfam" id="PF06445">
    <property type="entry name" value="GyrI-like"/>
    <property type="match status" value="1"/>
</dbReference>
<dbReference type="Proteomes" id="UP000195141">
    <property type="component" value="Chromosome"/>
</dbReference>
<keyword evidence="1" id="KW-0805">Transcription regulation</keyword>
<dbReference type="InterPro" id="IPR018060">
    <property type="entry name" value="HTH_AraC"/>
</dbReference>
<proteinExistence type="predicted"/>
<dbReference type="OrthoDB" id="9801123at2"/>
<dbReference type="GO" id="GO:0043565">
    <property type="term" value="F:sequence-specific DNA binding"/>
    <property type="evidence" value="ECO:0007669"/>
    <property type="project" value="InterPro"/>
</dbReference>
<reference evidence="5" key="1">
    <citation type="submission" date="2017-05" db="EMBL/GenBank/DDBJ databases">
        <title>The Genome Sequence of Enterococcus sp. 9E7_DIV0242.</title>
        <authorList>
            <consortium name="The Broad Institute Genomics Platform"/>
            <consortium name="The Broad Institute Genomic Center for Infectious Diseases"/>
            <person name="Earl A."/>
            <person name="Manson A."/>
            <person name="Schwartman J."/>
            <person name="Gilmore M."/>
            <person name="Abouelleil A."/>
            <person name="Cao P."/>
            <person name="Chapman S."/>
            <person name="Cusick C."/>
            <person name="Shea T."/>
            <person name="Young S."/>
            <person name="Neafsey D."/>
            <person name="Nusbaum C."/>
            <person name="Birren B."/>
        </authorList>
    </citation>
    <scope>NUCLEOTIDE SEQUENCE [LARGE SCALE GENOMIC DNA]</scope>
    <source>
        <strain evidence="5">9E7_DIV0242</strain>
    </source>
</reference>
<feature type="domain" description="HTH araC/xylS-type" evidence="4">
    <location>
        <begin position="9"/>
        <end position="107"/>
    </location>
</feature>
<accession>A0A242K2S9</accession>
<evidence type="ECO:0000313" key="5">
    <source>
        <dbReference type="EMBL" id="OTP12891.1"/>
    </source>
</evidence>
<dbReference type="InterPro" id="IPR050959">
    <property type="entry name" value="MarA-like"/>
</dbReference>
<protein>
    <submittedName>
        <fullName evidence="6">AraC family transcriptional regulator</fullName>
    </submittedName>
</protein>
<dbReference type="EMBL" id="NGMM01000006">
    <property type="protein sequence ID" value="OTP12891.1"/>
    <property type="molecule type" value="Genomic_DNA"/>
</dbReference>
<dbReference type="SMART" id="SM00342">
    <property type="entry name" value="HTH_ARAC"/>
    <property type="match status" value="1"/>
</dbReference>
<dbReference type="Gene3D" id="1.10.10.60">
    <property type="entry name" value="Homeodomain-like"/>
    <property type="match status" value="2"/>
</dbReference>
<dbReference type="PROSITE" id="PS01124">
    <property type="entry name" value="HTH_ARAC_FAMILY_2"/>
    <property type="match status" value="1"/>
</dbReference>
<dbReference type="EMBL" id="CP147247">
    <property type="protein sequence ID" value="WYJ89791.1"/>
    <property type="molecule type" value="Genomic_DNA"/>
</dbReference>
<evidence type="ECO:0000259" key="4">
    <source>
        <dbReference type="PROSITE" id="PS01124"/>
    </source>
</evidence>
<dbReference type="RefSeq" id="WP_086350459.1">
    <property type="nucleotide sequence ID" value="NZ_CP147247.1"/>
</dbReference>
<keyword evidence="7" id="KW-1185">Reference proteome</keyword>
<name>A0A242K2S9_9ENTE</name>
<organism evidence="5">
    <name type="scientific">Candidatus Enterococcus clewellii</name>
    <dbReference type="NCBI Taxonomy" id="1834193"/>
    <lineage>
        <taxon>Bacteria</taxon>
        <taxon>Bacillati</taxon>
        <taxon>Bacillota</taxon>
        <taxon>Bacilli</taxon>
        <taxon>Lactobacillales</taxon>
        <taxon>Enterococcaceae</taxon>
        <taxon>Enterococcus</taxon>
    </lineage>
</organism>
<dbReference type="InterPro" id="IPR011256">
    <property type="entry name" value="Reg_factor_effector_dom_sf"/>
</dbReference>
<dbReference type="Pfam" id="PF12833">
    <property type="entry name" value="HTH_18"/>
    <property type="match status" value="1"/>
</dbReference>
<dbReference type="AlphaFoldDB" id="A0A242K2S9"/>
<evidence type="ECO:0000256" key="2">
    <source>
        <dbReference type="ARBA" id="ARBA00023125"/>
    </source>
</evidence>
<dbReference type="Gene3D" id="3.20.80.10">
    <property type="entry name" value="Regulatory factor, effector binding domain"/>
    <property type="match status" value="1"/>
</dbReference>
<dbReference type="PANTHER" id="PTHR47504:SF5">
    <property type="entry name" value="RIGHT ORIGIN-BINDING PROTEIN"/>
    <property type="match status" value="1"/>
</dbReference>
<dbReference type="PANTHER" id="PTHR47504">
    <property type="entry name" value="RIGHT ORIGIN-BINDING PROTEIN"/>
    <property type="match status" value="1"/>
</dbReference>
<dbReference type="PRINTS" id="PR00032">
    <property type="entry name" value="HTHARAC"/>
</dbReference>
<dbReference type="SUPFAM" id="SSF55136">
    <property type="entry name" value="Probable bacterial effector-binding domain"/>
    <property type="match status" value="1"/>
</dbReference>
<evidence type="ECO:0000313" key="7">
    <source>
        <dbReference type="Proteomes" id="UP000195141"/>
    </source>
</evidence>
<dbReference type="InterPro" id="IPR018062">
    <property type="entry name" value="HTH_AraC-typ_CS"/>
</dbReference>
<dbReference type="InterPro" id="IPR010499">
    <property type="entry name" value="AraC_E-bd"/>
</dbReference>
<dbReference type="SMART" id="SM00871">
    <property type="entry name" value="AraC_E_bind"/>
    <property type="match status" value="1"/>
</dbReference>
<dbReference type="InterPro" id="IPR009057">
    <property type="entry name" value="Homeodomain-like_sf"/>
</dbReference>
<keyword evidence="2" id="KW-0238">DNA-binding</keyword>
<dbReference type="InterPro" id="IPR020449">
    <property type="entry name" value="Tscrpt_reg_AraC-type_HTH"/>
</dbReference>
<gene>
    <name evidence="6" type="ORF">A5888_001516</name>
    <name evidence="5" type="ORF">A5888_003472</name>
</gene>
<reference evidence="6" key="3">
    <citation type="submission" date="2024-03" db="EMBL/GenBank/DDBJ databases">
        <title>The Genome Sequence of Enterococcus sp. DIV0242b.</title>
        <authorList>
            <consortium name="The Broad Institute Genomics Platform"/>
            <consortium name="The Broad Institute Microbial Omics Core"/>
            <consortium name="The Broad Institute Genomic Center for Infectious Diseases"/>
            <person name="Earl A."/>
            <person name="Manson A."/>
            <person name="Gilmore M."/>
            <person name="Schwartman J."/>
            <person name="Shea T."/>
            <person name="Abouelleil A."/>
            <person name="Cao P."/>
            <person name="Chapman S."/>
            <person name="Cusick C."/>
            <person name="Young S."/>
            <person name="Neafsey D."/>
            <person name="Nusbaum C."/>
            <person name="Birren B."/>
        </authorList>
    </citation>
    <scope>NUCLEOTIDE SEQUENCE</scope>
    <source>
        <strain evidence="6">9E7_DIV0242</strain>
    </source>
</reference>
<keyword evidence="3" id="KW-0804">Transcription</keyword>
<dbReference type="PROSITE" id="PS00041">
    <property type="entry name" value="HTH_ARAC_FAMILY_1"/>
    <property type="match status" value="1"/>
</dbReference>
<evidence type="ECO:0000256" key="1">
    <source>
        <dbReference type="ARBA" id="ARBA00023015"/>
    </source>
</evidence>
<dbReference type="SUPFAM" id="SSF46689">
    <property type="entry name" value="Homeodomain-like"/>
    <property type="match status" value="2"/>
</dbReference>
<evidence type="ECO:0000256" key="3">
    <source>
        <dbReference type="ARBA" id="ARBA00023163"/>
    </source>
</evidence>
<sequence>MKNWFDSLNEIILYIEENLEEEISYDALGKMIGYSPYHLQRLFLMVAGVSLSEYIRCRKLSKAAQELISQNSKITDLAYKYGYSSPTSFNRAFKAFHGVTPKELKKSSVLIKAYPPLTFELSIKGASSLDYRIVHTEPFKIVGKKLPTTMENGASYREIPAFWQQLQQSGAIPDILALMNCQPFGLLGVSDYNPNLNKSEFDYYIATATTLPLPEDYEELIIPATTWAAFPHKMASPEEMQKFQHQIVMDWLPSSGYQFAFGPDLEVYGNDNTLETWIPVTQG</sequence>
<reference evidence="6" key="2">
    <citation type="submission" date="2017-05" db="EMBL/GenBank/DDBJ databases">
        <authorList>
            <consortium name="The Broad Institute Genomics Platform"/>
            <consortium name="The Broad Institute Genomic Center for Infectious Diseases"/>
            <person name="Earl A."/>
            <person name="Manson A."/>
            <person name="Schwartman J."/>
            <person name="Gilmore M."/>
            <person name="Abouelleil A."/>
            <person name="Cao P."/>
            <person name="Chapman S."/>
            <person name="Cusick C."/>
            <person name="Shea T."/>
            <person name="Young S."/>
            <person name="Neafsey D."/>
            <person name="Nusbaum C."/>
            <person name="Birren B."/>
        </authorList>
    </citation>
    <scope>NUCLEOTIDE SEQUENCE</scope>
    <source>
        <strain evidence="6">9E7_DIV0242</strain>
    </source>
</reference>
<evidence type="ECO:0000313" key="6">
    <source>
        <dbReference type="EMBL" id="WYJ89791.1"/>
    </source>
</evidence>
<dbReference type="InterPro" id="IPR029442">
    <property type="entry name" value="GyrI-like"/>
</dbReference>